<dbReference type="InterPro" id="IPR008964">
    <property type="entry name" value="Invasin/intimin_cell_adhesion"/>
</dbReference>
<evidence type="ECO:0000313" key="3">
    <source>
        <dbReference type="EMBL" id="MCP1102419.1"/>
    </source>
</evidence>
<accession>A0ABT1E9B2</accession>
<dbReference type="Proteomes" id="UP001523566">
    <property type="component" value="Unassembled WGS sequence"/>
</dbReference>
<dbReference type="InterPro" id="IPR003343">
    <property type="entry name" value="Big_2"/>
</dbReference>
<evidence type="ECO:0000313" key="4">
    <source>
        <dbReference type="Proteomes" id="UP001523566"/>
    </source>
</evidence>
<keyword evidence="4" id="KW-1185">Reference proteome</keyword>
<dbReference type="Pfam" id="PF02368">
    <property type="entry name" value="Big_2"/>
    <property type="match status" value="2"/>
</dbReference>
<name>A0ABT1E9B2_9FIRM</name>
<protein>
    <submittedName>
        <fullName evidence="3">Ig-like domain-containing protein</fullName>
    </submittedName>
</protein>
<dbReference type="Gene3D" id="2.60.40.1080">
    <property type="match status" value="2"/>
</dbReference>
<evidence type="ECO:0000259" key="2">
    <source>
        <dbReference type="SMART" id="SM00635"/>
    </source>
</evidence>
<dbReference type="SUPFAM" id="SSF49373">
    <property type="entry name" value="Invasin/intimin cell-adhesion fragments"/>
    <property type="match status" value="2"/>
</dbReference>
<dbReference type="SMART" id="SM00635">
    <property type="entry name" value="BID_2"/>
    <property type="match status" value="2"/>
</dbReference>
<proteinExistence type="predicted"/>
<feature type="chain" id="PRO_5045877969" evidence="1">
    <location>
        <begin position="34"/>
        <end position="649"/>
    </location>
</feature>
<keyword evidence="1" id="KW-0732">Signal</keyword>
<evidence type="ECO:0000256" key="1">
    <source>
        <dbReference type="SAM" id="SignalP"/>
    </source>
</evidence>
<gene>
    <name evidence="3" type="ORF">NK125_08345</name>
</gene>
<reference evidence="3 4" key="1">
    <citation type="journal article" date="2022" name="Genome Biol. Evol.">
        <title>Host diet, physiology and behaviors set the stage for Lachnospiraceae cladogenesis.</title>
        <authorList>
            <person name="Vera-Ponce De Leon A."/>
            <person name="Schneider M."/>
            <person name="Jahnes B.C."/>
            <person name="Sadowski V."/>
            <person name="Camuy-Velez L.A."/>
            <person name="Duan J."/>
            <person name="Sabree Z.L."/>
        </authorList>
    </citation>
    <scope>NUCLEOTIDE SEQUENCE [LARGE SCALE GENOMIC DNA]</scope>
    <source>
        <strain evidence="3 4">PAL113</strain>
    </source>
</reference>
<organism evidence="3 4">
    <name type="scientific">Aequitasia blattaphilus</name>
    <dbReference type="NCBI Taxonomy" id="2949332"/>
    <lineage>
        <taxon>Bacteria</taxon>
        <taxon>Bacillati</taxon>
        <taxon>Bacillota</taxon>
        <taxon>Clostridia</taxon>
        <taxon>Lachnospirales</taxon>
        <taxon>Lachnospiraceae</taxon>
        <taxon>Aequitasia</taxon>
    </lineage>
</organism>
<feature type="domain" description="BIG2" evidence="2">
    <location>
        <begin position="330"/>
        <end position="408"/>
    </location>
</feature>
<comment type="caution">
    <text evidence="3">The sequence shown here is derived from an EMBL/GenBank/DDBJ whole genome shotgun (WGS) entry which is preliminary data.</text>
</comment>
<dbReference type="EMBL" id="JAMZFW010000010">
    <property type="protein sequence ID" value="MCP1102419.1"/>
    <property type="molecule type" value="Genomic_DNA"/>
</dbReference>
<feature type="domain" description="BIG2" evidence="2">
    <location>
        <begin position="410"/>
        <end position="492"/>
    </location>
</feature>
<feature type="signal peptide" evidence="1">
    <location>
        <begin position="1"/>
        <end position="33"/>
    </location>
</feature>
<dbReference type="RefSeq" id="WP_262066204.1">
    <property type="nucleotide sequence ID" value="NZ_JAMXOD010000010.1"/>
</dbReference>
<sequence>MKNKHKKVVSGVTAICCAAAVLVAGTFAWQAIANAINPFSDAEVTGGSGGNLHDDFDSKTGTKKIYVENTGDADIFVRVKLEEVFVKDSAKAPTTPDWKLHIPAGKKVADCEGTDQFHGIYGDAFTWTMGSSDAYSYKSIVDSDEWKAAVVKDDTEATRKAQDQLVGDALGSATSGSTIVKLGDAKTTEKTAPACSVITMKEYTEKSDADKQTFSGWVYDVDGYAYWSQPLAKDGTTGLLLNGVTLPTENSETYYYAINATMEYVDGKDIAAWTGVGEDGERTLTLNGKDQMTASKNDKGEKIKSGSQVGNTTIEGSTNAKSMLNMIAGNVKDLETTDAPKNLNIGDKVSAPTIKDKDGNTVAITQWESSNPSAVEVDSKTGEMTVKGTGTATITGKDKDGNEVTFEVTVTDQLTPESESVTVTAGGSTDLPSIKDAQGKVVDPKNLTWTSSDSSKVTVDGGTGKVTGVAATETPVKITGTDGNGNKAEFTVTVGAAQKTATQKLDEAVVEKYQAEPTMKEGCKIADDQQWPNTTIIPYYTEDPLMNSQDFGTIEDNYGVIELTKLLKESEYSKDVTFAAGERIVKIENGSLYIWYLPDYDDFEDGGTNEGYHPEGTIIATYTDPVTKETASKNIKIGIWYKGTILGRD</sequence>